<evidence type="ECO:0000313" key="6">
    <source>
        <dbReference type="Proteomes" id="UP001524587"/>
    </source>
</evidence>
<evidence type="ECO:0000256" key="3">
    <source>
        <dbReference type="SAM" id="Phobius"/>
    </source>
</evidence>
<feature type="transmembrane region" description="Helical" evidence="3">
    <location>
        <begin position="97"/>
        <end position="114"/>
    </location>
</feature>
<gene>
    <name evidence="5" type="ORF">NFI95_14750</name>
</gene>
<dbReference type="Pfam" id="PF00990">
    <property type="entry name" value="GGDEF"/>
    <property type="match status" value="1"/>
</dbReference>
<dbReference type="PROSITE" id="PS50887">
    <property type="entry name" value="GGDEF"/>
    <property type="match status" value="1"/>
</dbReference>
<dbReference type="PANTHER" id="PTHR45138:SF9">
    <property type="entry name" value="DIGUANYLATE CYCLASE DGCM-RELATED"/>
    <property type="match status" value="1"/>
</dbReference>
<feature type="transmembrane region" description="Helical" evidence="3">
    <location>
        <begin position="152"/>
        <end position="172"/>
    </location>
</feature>
<reference evidence="5 6" key="1">
    <citation type="submission" date="2022-06" db="EMBL/GenBank/DDBJ databases">
        <title>Endosaccharibacter gen. nov., sp. nov., endophytic bacteria isolated from sugarcane.</title>
        <authorList>
            <person name="Pitiwittayakul N."/>
            <person name="Yukphan P."/>
            <person name="Charoenyingcharoen P."/>
            <person name="Tanasupawat S."/>
        </authorList>
    </citation>
    <scope>NUCLEOTIDE SEQUENCE [LARGE SCALE GENOMIC DNA]</scope>
    <source>
        <strain evidence="5 6">KSS8</strain>
    </source>
</reference>
<sequence length="407" mass="44102">MSSNLIAAIEPKIVMSLICTLNVVPCWLLRRDMRDKSVRLLNEATLAFGVGLPLLLFKDWLPRTPVVIVGNMLILAAMTLLWQSVAALSGQKTDRRLVAVAPSIWLVCWLLPMFRAERDLRIAFVCSVAGLLIFRAVIDLLRGGRGTAPERLLVATGLFHVMIGIVRVVLAVRHAPFAQSPLYKMLTELNTLTYMMLWPTLCTILLHRRLIDAEAARGRRDELSGLLNRRGLLFQIDRIGPGTLILFDIDHFKRINDQHGHASGDKAIVAFAVLAERVLGPELLLGRIGGEEFLAFLPAGAATTAQNAITAVNAAERVREAFAATPLIGSRATTVSVGVASPLAGEALDIQLARADRALYRAKRRGRNRVELCDGAGLADPAGGLDDEPRESAVPAVESAASVLVAA</sequence>
<comment type="caution">
    <text evidence="5">The sequence shown here is derived from an EMBL/GenBank/DDBJ whole genome shotgun (WGS) entry which is preliminary data.</text>
</comment>
<dbReference type="RefSeq" id="WP_422865191.1">
    <property type="nucleotide sequence ID" value="NZ_JAMSKV010000015.1"/>
</dbReference>
<keyword evidence="3" id="KW-0812">Transmembrane</keyword>
<keyword evidence="3" id="KW-1133">Transmembrane helix</keyword>
<dbReference type="Gene3D" id="3.30.70.270">
    <property type="match status" value="1"/>
</dbReference>
<feature type="transmembrane region" description="Helical" evidence="3">
    <location>
        <begin position="63"/>
        <end position="85"/>
    </location>
</feature>
<dbReference type="InterPro" id="IPR050469">
    <property type="entry name" value="Diguanylate_Cyclase"/>
</dbReference>
<evidence type="ECO:0000256" key="1">
    <source>
        <dbReference type="ARBA" id="ARBA00012528"/>
    </source>
</evidence>
<feature type="transmembrane region" description="Helical" evidence="3">
    <location>
        <begin position="6"/>
        <end position="28"/>
    </location>
</feature>
<dbReference type="SUPFAM" id="SSF55073">
    <property type="entry name" value="Nucleotide cyclase"/>
    <property type="match status" value="1"/>
</dbReference>
<name>A0ABT1W9Y8_9PROT</name>
<keyword evidence="3" id="KW-0472">Membrane</keyword>
<feature type="transmembrane region" description="Helical" evidence="3">
    <location>
        <begin position="192"/>
        <end position="211"/>
    </location>
</feature>
<dbReference type="Proteomes" id="UP001524587">
    <property type="component" value="Unassembled WGS sequence"/>
</dbReference>
<dbReference type="CDD" id="cd01949">
    <property type="entry name" value="GGDEF"/>
    <property type="match status" value="1"/>
</dbReference>
<evidence type="ECO:0000313" key="5">
    <source>
        <dbReference type="EMBL" id="MCQ8279702.1"/>
    </source>
</evidence>
<dbReference type="EMBL" id="JAMSKV010000015">
    <property type="protein sequence ID" value="MCQ8279702.1"/>
    <property type="molecule type" value="Genomic_DNA"/>
</dbReference>
<dbReference type="InterPro" id="IPR043128">
    <property type="entry name" value="Rev_trsase/Diguanyl_cyclase"/>
</dbReference>
<dbReference type="SMART" id="SM00267">
    <property type="entry name" value="GGDEF"/>
    <property type="match status" value="1"/>
</dbReference>
<dbReference type="InterPro" id="IPR000160">
    <property type="entry name" value="GGDEF_dom"/>
</dbReference>
<organism evidence="5 6">
    <name type="scientific">Endosaccharibacter trunci</name>
    <dbReference type="NCBI Taxonomy" id="2812733"/>
    <lineage>
        <taxon>Bacteria</taxon>
        <taxon>Pseudomonadati</taxon>
        <taxon>Pseudomonadota</taxon>
        <taxon>Alphaproteobacteria</taxon>
        <taxon>Acetobacterales</taxon>
        <taxon>Acetobacteraceae</taxon>
        <taxon>Endosaccharibacter</taxon>
    </lineage>
</organism>
<evidence type="ECO:0000259" key="4">
    <source>
        <dbReference type="PROSITE" id="PS50887"/>
    </source>
</evidence>
<dbReference type="NCBIfam" id="TIGR00254">
    <property type="entry name" value="GGDEF"/>
    <property type="match status" value="1"/>
</dbReference>
<dbReference type="EC" id="2.7.7.65" evidence="1"/>
<protein>
    <recommendedName>
        <fullName evidence="1">diguanylate cyclase</fullName>
        <ecNumber evidence="1">2.7.7.65</ecNumber>
    </recommendedName>
</protein>
<feature type="domain" description="GGDEF" evidence="4">
    <location>
        <begin position="240"/>
        <end position="375"/>
    </location>
</feature>
<accession>A0ABT1W9Y8</accession>
<feature type="transmembrane region" description="Helical" evidence="3">
    <location>
        <begin position="120"/>
        <end position="140"/>
    </location>
</feature>
<dbReference type="InterPro" id="IPR029787">
    <property type="entry name" value="Nucleotide_cyclase"/>
</dbReference>
<proteinExistence type="predicted"/>
<keyword evidence="6" id="KW-1185">Reference proteome</keyword>
<evidence type="ECO:0000256" key="2">
    <source>
        <dbReference type="ARBA" id="ARBA00034247"/>
    </source>
</evidence>
<comment type="catalytic activity">
    <reaction evidence="2">
        <text>2 GTP = 3',3'-c-di-GMP + 2 diphosphate</text>
        <dbReference type="Rhea" id="RHEA:24898"/>
        <dbReference type="ChEBI" id="CHEBI:33019"/>
        <dbReference type="ChEBI" id="CHEBI:37565"/>
        <dbReference type="ChEBI" id="CHEBI:58805"/>
        <dbReference type="EC" id="2.7.7.65"/>
    </reaction>
</comment>
<feature type="transmembrane region" description="Helical" evidence="3">
    <location>
        <begin position="40"/>
        <end position="57"/>
    </location>
</feature>
<dbReference type="PANTHER" id="PTHR45138">
    <property type="entry name" value="REGULATORY COMPONENTS OF SENSORY TRANSDUCTION SYSTEM"/>
    <property type="match status" value="1"/>
</dbReference>